<name>A0A1U9KFM7_ACEAC</name>
<gene>
    <name evidence="1" type="ORF">A0U92_07285</name>
</gene>
<organism evidence="1 2">
    <name type="scientific">Acetobacter aceti</name>
    <dbReference type="NCBI Taxonomy" id="435"/>
    <lineage>
        <taxon>Bacteria</taxon>
        <taxon>Pseudomonadati</taxon>
        <taxon>Pseudomonadota</taxon>
        <taxon>Alphaproteobacteria</taxon>
        <taxon>Acetobacterales</taxon>
        <taxon>Acetobacteraceae</taxon>
        <taxon>Acetobacter</taxon>
        <taxon>Acetobacter subgen. Acetobacter</taxon>
    </lineage>
</organism>
<accession>A0A1U9KFM7</accession>
<dbReference type="KEGG" id="aace:A0U92_07285"/>
<dbReference type="Proteomes" id="UP000188937">
    <property type="component" value="Chromosome"/>
</dbReference>
<dbReference type="EMBL" id="CP014692">
    <property type="protein sequence ID" value="AQS84615.1"/>
    <property type="molecule type" value="Genomic_DNA"/>
</dbReference>
<proteinExistence type="predicted"/>
<protein>
    <submittedName>
        <fullName evidence="1">Uncharacterized protein</fullName>
    </submittedName>
</protein>
<keyword evidence="2" id="KW-1185">Reference proteome</keyword>
<evidence type="ECO:0000313" key="2">
    <source>
        <dbReference type="Proteomes" id="UP000188937"/>
    </source>
</evidence>
<sequence length="117" mass="13077">MTAFITSALPSNNGKDAFTFAIIAMNTAQANPESVQKWQIEAKKFGLRTFRAIGIEKNNYNGDVTNKDIFEACEKVQNNAVDTAPKDVSGFRFEANFAAPEDVMELLELDQTFLEKY</sequence>
<reference evidence="1 2" key="1">
    <citation type="submission" date="2016-03" db="EMBL/GenBank/DDBJ databases">
        <title>Acetic acid bacteria sequencing.</title>
        <authorList>
            <person name="Brandt J."/>
            <person name="Jakob F."/>
            <person name="Vogel R.F."/>
        </authorList>
    </citation>
    <scope>NUCLEOTIDE SEQUENCE [LARGE SCALE GENOMIC DNA]</scope>
    <source>
        <strain evidence="1 2">TMW2.1153</strain>
    </source>
</reference>
<dbReference type="RefSeq" id="WP_077812658.1">
    <property type="nucleotide sequence ID" value="NZ_CP014692.1"/>
</dbReference>
<dbReference type="AlphaFoldDB" id="A0A1U9KFM7"/>
<dbReference type="OrthoDB" id="7278007at2"/>
<evidence type="ECO:0000313" key="1">
    <source>
        <dbReference type="EMBL" id="AQS84615.1"/>
    </source>
</evidence>